<sequence length="163" mass="16820">AAAPPEASVLPPQRLEFTEVDLPPVAAPLAPGGTVTLLGGGPLAELLAERLRALGTHPVIAPGDQPPARISGGTAVYLHAFEAPETSLPDAFPLFKAVLADGGLRRLLAVERRESGAVRGLRGFFRSLAREYEDIAVRLVEVGTADGTDAAAEAVVAELAATE</sequence>
<accession>A0ABR5IR27</accession>
<evidence type="ECO:0000313" key="2">
    <source>
        <dbReference type="Proteomes" id="UP000037020"/>
    </source>
</evidence>
<keyword evidence="2" id="KW-1185">Reference proteome</keyword>
<protein>
    <submittedName>
        <fullName evidence="1">Uncharacterized protein</fullName>
    </submittedName>
</protein>
<name>A0ABR5IR27_9ACTN</name>
<comment type="caution">
    <text evidence="1">The sequence shown here is derived from an EMBL/GenBank/DDBJ whole genome shotgun (WGS) entry which is preliminary data.</text>
</comment>
<gene>
    <name evidence="1" type="ORF">ADK38_46900</name>
</gene>
<feature type="non-terminal residue" evidence="1">
    <location>
        <position position="1"/>
    </location>
</feature>
<reference evidence="1 2" key="1">
    <citation type="submission" date="2015-07" db="EMBL/GenBank/DDBJ databases">
        <authorList>
            <person name="Ju K.-S."/>
            <person name="Doroghazi J.R."/>
            <person name="Metcalf W.W."/>
        </authorList>
    </citation>
    <scope>NUCLEOTIDE SEQUENCE [LARGE SCALE GENOMIC DNA]</scope>
    <source>
        <strain evidence="1 2">NRRL B-3589</strain>
    </source>
</reference>
<dbReference type="EMBL" id="LGUT01004679">
    <property type="protein sequence ID" value="KOG40276.1"/>
    <property type="molecule type" value="Genomic_DNA"/>
</dbReference>
<evidence type="ECO:0000313" key="1">
    <source>
        <dbReference type="EMBL" id="KOG40276.1"/>
    </source>
</evidence>
<dbReference type="Gene3D" id="3.40.50.720">
    <property type="entry name" value="NAD(P)-binding Rossmann-like Domain"/>
    <property type="match status" value="1"/>
</dbReference>
<dbReference type="InterPro" id="IPR036291">
    <property type="entry name" value="NAD(P)-bd_dom_sf"/>
</dbReference>
<feature type="non-terminal residue" evidence="1">
    <location>
        <position position="163"/>
    </location>
</feature>
<dbReference type="Proteomes" id="UP000037020">
    <property type="component" value="Unassembled WGS sequence"/>
</dbReference>
<dbReference type="SUPFAM" id="SSF51735">
    <property type="entry name" value="NAD(P)-binding Rossmann-fold domains"/>
    <property type="match status" value="1"/>
</dbReference>
<organism evidence="1 2">
    <name type="scientific">Streptomyces varsoviensis</name>
    <dbReference type="NCBI Taxonomy" id="67373"/>
    <lineage>
        <taxon>Bacteria</taxon>
        <taxon>Bacillati</taxon>
        <taxon>Actinomycetota</taxon>
        <taxon>Actinomycetes</taxon>
        <taxon>Kitasatosporales</taxon>
        <taxon>Streptomycetaceae</taxon>
        <taxon>Streptomyces</taxon>
    </lineage>
</organism>
<proteinExistence type="predicted"/>